<dbReference type="Proteomes" id="UP000242915">
    <property type="component" value="Unassembled WGS sequence"/>
</dbReference>
<protein>
    <submittedName>
        <fullName evidence="1">Uncharacterized protein</fullName>
    </submittedName>
</protein>
<evidence type="ECO:0000313" key="2">
    <source>
        <dbReference type="Proteomes" id="UP000242915"/>
    </source>
</evidence>
<dbReference type="AlphaFoldDB" id="A0A239BZ46"/>
<dbReference type="EMBL" id="FZOG01000002">
    <property type="protein sequence ID" value="SNS13335.1"/>
    <property type="molecule type" value="Genomic_DNA"/>
</dbReference>
<gene>
    <name evidence="1" type="ORF">SAMN05216255_1427</name>
</gene>
<proteinExistence type="predicted"/>
<sequence>MRLMYAVLPMLVLTGCSSYKTHPDQITQIPDDRMFEYQRADQDAGNIIINRDMGFIGGGCYVAFKLDRKLAARIGIGETATFSVAPGRHIVGIAIDEEGESLCNNGRLNREVAVTVTKGQDEHFRIVSESSSGFDIRAETP</sequence>
<dbReference type="RefSeq" id="WP_089359273.1">
    <property type="nucleotide sequence ID" value="NZ_FZOG01000002.1"/>
</dbReference>
<evidence type="ECO:0000313" key="1">
    <source>
        <dbReference type="EMBL" id="SNS13335.1"/>
    </source>
</evidence>
<dbReference type="PROSITE" id="PS51257">
    <property type="entry name" value="PROKAR_LIPOPROTEIN"/>
    <property type="match status" value="1"/>
</dbReference>
<name>A0A239BZ46_9PSED</name>
<accession>A0A239BZ46</accession>
<reference evidence="2" key="1">
    <citation type="submission" date="2017-06" db="EMBL/GenBank/DDBJ databases">
        <authorList>
            <person name="Varghese N."/>
            <person name="Submissions S."/>
        </authorList>
    </citation>
    <scope>NUCLEOTIDE SEQUENCE [LARGE SCALE GENOMIC DNA]</scope>
    <source>
        <strain evidence="2">CIP 108523</strain>
    </source>
</reference>
<keyword evidence="2" id="KW-1185">Reference proteome</keyword>
<organism evidence="1 2">
    <name type="scientific">Pseudomonas segetis</name>
    <dbReference type="NCBI Taxonomy" id="298908"/>
    <lineage>
        <taxon>Bacteria</taxon>
        <taxon>Pseudomonadati</taxon>
        <taxon>Pseudomonadota</taxon>
        <taxon>Gammaproteobacteria</taxon>
        <taxon>Pseudomonadales</taxon>
        <taxon>Pseudomonadaceae</taxon>
        <taxon>Pseudomonas</taxon>
    </lineage>
</organism>